<dbReference type="EMBL" id="AZDT01000001">
    <property type="protein sequence ID" value="KRK78173.1"/>
    <property type="molecule type" value="Genomic_DNA"/>
</dbReference>
<feature type="transmembrane region" description="Helical" evidence="1">
    <location>
        <begin position="438"/>
        <end position="458"/>
    </location>
</feature>
<evidence type="ECO:0000313" key="2">
    <source>
        <dbReference type="EMBL" id="KRK78173.1"/>
    </source>
</evidence>
<feature type="transmembrane region" description="Helical" evidence="1">
    <location>
        <begin position="12"/>
        <end position="28"/>
    </location>
</feature>
<gene>
    <name evidence="2" type="ORF">FD30_GL000002</name>
</gene>
<evidence type="ECO:0000256" key="1">
    <source>
        <dbReference type="SAM" id="Phobius"/>
    </source>
</evidence>
<feature type="transmembrane region" description="Helical" evidence="1">
    <location>
        <begin position="151"/>
        <end position="172"/>
    </location>
</feature>
<keyword evidence="3" id="KW-1185">Reference proteome</keyword>
<feature type="transmembrane region" description="Helical" evidence="1">
    <location>
        <begin position="277"/>
        <end position="298"/>
    </location>
</feature>
<protein>
    <submittedName>
        <fullName evidence="2">Integral membrane protein</fullName>
    </submittedName>
</protein>
<evidence type="ECO:0000313" key="3">
    <source>
        <dbReference type="Proteomes" id="UP000051162"/>
    </source>
</evidence>
<dbReference type="AlphaFoldDB" id="A0A0R1K3N8"/>
<comment type="caution">
    <text evidence="2">The sequence shown here is derived from an EMBL/GenBank/DDBJ whole genome shotgun (WGS) entry which is preliminary data.</text>
</comment>
<feature type="transmembrane region" description="Helical" evidence="1">
    <location>
        <begin position="254"/>
        <end position="270"/>
    </location>
</feature>
<sequence>MLGTMRRLVGTLNWVVAGLLACAAVFAVTEPVTTLGDADWAQPLVMATLLVGGFLILNRFRGRVGQWSSAKYRLIWAVLLVLIVGAQVWVAMNFVDVSRADGYFVRNQAIALAQGRTTWNHYFMVYQNNVNYTLIDAWWLKLLLPVTKTPWVAMNLLRYLWLDTGLAAGLYLLHHWRLWQPGAFWFTLLWFLSIPVYALGLFDYTDPVVFPLFLDSLALVSWSVATRGWCRWLGGGLALLLVSVGVAVKSNLIVLWLALGLLILLLWWQRRLTWRQVVVWIAGACLVLGGVFAGMSVWSRQAGYRPDPNAQMPVTAWIAMSMNPQNPGTYSLTDAMVIDHQPTARAKQVAATRLLNQRLNTLGVSGVLVQLARKFEIFWSTGDMDSFKLTTQWLKAPWWYLMNQRSIQFWLVLGTQVLYLTLLCQSIWFLLKVRPSFVAGHFLAIAMLGLMIFHVFFWEVEPRYAVPVLPALMLLGTLGWCGLPVWKRTPTQVRYGRWFGTFAVIMCALSLGQTDETTLVREEMPGRQGNGDYFTLPVARVAPQRQLTWTMPVVGPSNALQLQIQPTNEAQEQVKANVQPQYPNGRLRVQVHANGRLLKTWHSTPNAAMAKPLRYPQTMAQSLTITLRNTGKTPFKYAQGLARYDQHTGEVLPRERAFPQDYLLNLHGARALTAQPMIWLSMGLFLGLLLWAL</sequence>
<feature type="transmembrane region" description="Helical" evidence="1">
    <location>
        <begin position="464"/>
        <end position="483"/>
    </location>
</feature>
<reference evidence="2 3" key="1">
    <citation type="journal article" date="2015" name="Genome Announc.">
        <title>Expanding the biotechnology potential of lactobacilli through comparative genomics of 213 strains and associated genera.</title>
        <authorList>
            <person name="Sun Z."/>
            <person name="Harris H.M."/>
            <person name="McCann A."/>
            <person name="Guo C."/>
            <person name="Argimon S."/>
            <person name="Zhang W."/>
            <person name="Yang X."/>
            <person name="Jeffery I.B."/>
            <person name="Cooney J.C."/>
            <person name="Kagawa T.F."/>
            <person name="Liu W."/>
            <person name="Song Y."/>
            <person name="Salvetti E."/>
            <person name="Wrobel A."/>
            <person name="Rasinkangas P."/>
            <person name="Parkhill J."/>
            <person name="Rea M.C."/>
            <person name="O'Sullivan O."/>
            <person name="Ritari J."/>
            <person name="Douillard F.P."/>
            <person name="Paul Ross R."/>
            <person name="Yang R."/>
            <person name="Briner A.E."/>
            <person name="Felis G.E."/>
            <person name="de Vos W.M."/>
            <person name="Barrangou R."/>
            <person name="Klaenhammer T.R."/>
            <person name="Caufield P.W."/>
            <person name="Cui Y."/>
            <person name="Zhang H."/>
            <person name="O'Toole P.W."/>
        </authorList>
    </citation>
    <scope>NUCLEOTIDE SEQUENCE [LARGE SCALE GENOMIC DNA]</scope>
    <source>
        <strain evidence="2 3">DSM 19117</strain>
    </source>
</reference>
<dbReference type="Proteomes" id="UP000051162">
    <property type="component" value="Unassembled WGS sequence"/>
</dbReference>
<keyword evidence="1" id="KW-0812">Transmembrane</keyword>
<keyword evidence="1" id="KW-1133">Transmembrane helix</keyword>
<feature type="transmembrane region" description="Helical" evidence="1">
    <location>
        <begin position="72"/>
        <end position="92"/>
    </location>
</feature>
<feature type="transmembrane region" description="Helical" evidence="1">
    <location>
        <begin position="184"/>
        <end position="202"/>
    </location>
</feature>
<feature type="transmembrane region" description="Helical" evidence="1">
    <location>
        <begin position="495"/>
        <end position="512"/>
    </location>
</feature>
<feature type="transmembrane region" description="Helical" evidence="1">
    <location>
        <begin position="40"/>
        <end position="60"/>
    </location>
</feature>
<accession>A0A0R1K3N8</accession>
<dbReference type="PATRIC" id="fig|1423773.3.peg.2"/>
<feature type="transmembrane region" description="Helical" evidence="1">
    <location>
        <begin position="407"/>
        <end position="431"/>
    </location>
</feature>
<organism evidence="2 3">
    <name type="scientific">Levilactobacillus namurensis DSM 19117</name>
    <dbReference type="NCBI Taxonomy" id="1423773"/>
    <lineage>
        <taxon>Bacteria</taxon>
        <taxon>Bacillati</taxon>
        <taxon>Bacillota</taxon>
        <taxon>Bacilli</taxon>
        <taxon>Lactobacillales</taxon>
        <taxon>Lactobacillaceae</taxon>
        <taxon>Levilactobacillus</taxon>
    </lineage>
</organism>
<name>A0A0R1K3N8_9LACO</name>
<proteinExistence type="predicted"/>
<keyword evidence="1" id="KW-0472">Membrane</keyword>
<dbReference type="PROSITE" id="PS51257">
    <property type="entry name" value="PROKAR_LIPOPROTEIN"/>
    <property type="match status" value="1"/>
</dbReference>
<dbReference type="STRING" id="1423773.FD30_GL000002"/>